<evidence type="ECO:0000313" key="3">
    <source>
        <dbReference type="Proteomes" id="UP000693970"/>
    </source>
</evidence>
<dbReference type="EMBL" id="JAGRRH010000007">
    <property type="protein sequence ID" value="KAG7366098.1"/>
    <property type="molecule type" value="Genomic_DNA"/>
</dbReference>
<comment type="caution">
    <text evidence="2">The sequence shown here is derived from an EMBL/GenBank/DDBJ whole genome shotgun (WGS) entry which is preliminary data.</text>
</comment>
<proteinExistence type="predicted"/>
<reference evidence="2" key="1">
    <citation type="journal article" date="2021" name="Sci. Rep.">
        <title>Diploid genomic architecture of Nitzschia inconspicua, an elite biomass production diatom.</title>
        <authorList>
            <person name="Oliver A."/>
            <person name="Podell S."/>
            <person name="Pinowska A."/>
            <person name="Traller J.C."/>
            <person name="Smith S.R."/>
            <person name="McClure R."/>
            <person name="Beliaev A."/>
            <person name="Bohutskyi P."/>
            <person name="Hill E.A."/>
            <person name="Rabines A."/>
            <person name="Zheng H."/>
            <person name="Allen L.Z."/>
            <person name="Kuo A."/>
            <person name="Grigoriev I.V."/>
            <person name="Allen A.E."/>
            <person name="Hazlebeck D."/>
            <person name="Allen E.E."/>
        </authorList>
    </citation>
    <scope>NUCLEOTIDE SEQUENCE</scope>
    <source>
        <strain evidence="2">Hildebrandi</strain>
    </source>
</reference>
<dbReference type="AlphaFoldDB" id="A0A9K3LPI0"/>
<accession>A0A9K3LPI0</accession>
<sequence>MGSQQSLHQNYGVDSRLDTPGGLPNRKRKRETSEDVTTKSHMDEEERTPGMHGDNVEKEENLSTPSSSLSESRDCVIRPQGRKRRRLSSRSLPPVFSRLWEVLNDRTAFWFSKYCFLNFLEMATARAKRTDFDSEDDVRNSIITMLDYFQKQDLDILRRGWSALSIVVGCPQRPGQLPARESGLEEDAAIISMVMQQCSDNDMIQLLGCRALRVLVCGGDRSQNASESESNDWKALHQAGVLSALINAIRFCTEERTVQGLCVSFVAMLIKEVGEPVKQDLLHNGGVAIILQACRHWQRDAGVLHTLLCVLYQLTTRSTRQSLIDNGAITLLSCCINVHWDNKEIVELILGTMNQLSIASETIFAGQSLVPKILTLLEKYPDNETVQFFGMVLLRAAGRSDPIPLQLAAKQVVAAFKSFPDTNGVLFFSCALIWQLLQFHNNDQNEALSLLSSNGALDLVIDAVHRHNDVYGLGAVAHLILTYAWENRPMENEAATQAFGGSEDVVKLISGLEDDDFVANNGNDDNN</sequence>
<name>A0A9K3LPI0_9STRA</name>
<reference evidence="2" key="2">
    <citation type="submission" date="2021-04" db="EMBL/GenBank/DDBJ databases">
        <authorList>
            <person name="Podell S."/>
        </authorList>
    </citation>
    <scope>NUCLEOTIDE SEQUENCE</scope>
    <source>
        <strain evidence="2">Hildebrandi</strain>
    </source>
</reference>
<feature type="region of interest" description="Disordered" evidence="1">
    <location>
        <begin position="1"/>
        <end position="88"/>
    </location>
</feature>
<dbReference type="OrthoDB" id="10565836at2759"/>
<feature type="compositionally biased region" description="Basic and acidic residues" evidence="1">
    <location>
        <begin position="31"/>
        <end position="61"/>
    </location>
</feature>
<gene>
    <name evidence="2" type="ORF">IV203_028768</name>
</gene>
<protein>
    <submittedName>
        <fullName evidence="2">Uncharacterized protein</fullName>
    </submittedName>
</protein>
<keyword evidence="3" id="KW-1185">Reference proteome</keyword>
<evidence type="ECO:0000256" key="1">
    <source>
        <dbReference type="SAM" id="MobiDB-lite"/>
    </source>
</evidence>
<evidence type="ECO:0000313" key="2">
    <source>
        <dbReference type="EMBL" id="KAG7366098.1"/>
    </source>
</evidence>
<dbReference type="Proteomes" id="UP000693970">
    <property type="component" value="Unassembled WGS sequence"/>
</dbReference>
<organism evidence="2 3">
    <name type="scientific">Nitzschia inconspicua</name>
    <dbReference type="NCBI Taxonomy" id="303405"/>
    <lineage>
        <taxon>Eukaryota</taxon>
        <taxon>Sar</taxon>
        <taxon>Stramenopiles</taxon>
        <taxon>Ochrophyta</taxon>
        <taxon>Bacillariophyta</taxon>
        <taxon>Bacillariophyceae</taxon>
        <taxon>Bacillariophycidae</taxon>
        <taxon>Bacillariales</taxon>
        <taxon>Bacillariaceae</taxon>
        <taxon>Nitzschia</taxon>
    </lineage>
</organism>